<dbReference type="GO" id="GO:0005524">
    <property type="term" value="F:ATP binding"/>
    <property type="evidence" value="ECO:0007669"/>
    <property type="project" value="UniProtKB-KW"/>
</dbReference>
<dbReference type="GO" id="GO:0000209">
    <property type="term" value="P:protein polyubiquitination"/>
    <property type="evidence" value="ECO:0000318"/>
    <property type="project" value="GO_Central"/>
</dbReference>
<organism evidence="8 9">
    <name type="scientific">Ricinus communis</name>
    <name type="common">Castor bean</name>
    <dbReference type="NCBI Taxonomy" id="3988"/>
    <lineage>
        <taxon>Eukaryota</taxon>
        <taxon>Viridiplantae</taxon>
        <taxon>Streptophyta</taxon>
        <taxon>Embryophyta</taxon>
        <taxon>Tracheophyta</taxon>
        <taxon>Spermatophyta</taxon>
        <taxon>Magnoliopsida</taxon>
        <taxon>eudicotyledons</taxon>
        <taxon>Gunneridae</taxon>
        <taxon>Pentapetalae</taxon>
        <taxon>rosids</taxon>
        <taxon>fabids</taxon>
        <taxon>Malpighiales</taxon>
        <taxon>Euphorbiaceae</taxon>
        <taxon>Acalyphoideae</taxon>
        <taxon>Acalypheae</taxon>
        <taxon>Ricinus</taxon>
    </lineage>
</organism>
<feature type="domain" description="UBC core" evidence="7">
    <location>
        <begin position="39"/>
        <end position="183"/>
    </location>
</feature>
<evidence type="ECO:0000256" key="5">
    <source>
        <dbReference type="ARBA" id="ARBA00022786"/>
    </source>
</evidence>
<protein>
    <submittedName>
        <fullName evidence="8">Ubiquitin-conjugating enzyme E2, putative</fullName>
        <ecNumber evidence="8">6.3.2.19</ecNumber>
    </submittedName>
</protein>
<dbReference type="PANTHER" id="PTHR24068">
    <property type="entry name" value="UBIQUITIN-CONJUGATING ENZYME E2"/>
    <property type="match status" value="1"/>
</dbReference>
<keyword evidence="5" id="KW-0833">Ubl conjugation pathway</keyword>
<evidence type="ECO:0000256" key="2">
    <source>
        <dbReference type="ARBA" id="ARBA00004906"/>
    </source>
</evidence>
<evidence type="ECO:0000313" key="9">
    <source>
        <dbReference type="Proteomes" id="UP000008311"/>
    </source>
</evidence>
<dbReference type="OMA" id="PVGCPYE"/>
<dbReference type="KEGG" id="rcu:8280662"/>
<evidence type="ECO:0000259" key="7">
    <source>
        <dbReference type="PROSITE" id="PS50127"/>
    </source>
</evidence>
<name>B9RWH5_RICCO</name>
<dbReference type="InParanoid" id="B9RWH5"/>
<proteinExistence type="predicted"/>
<dbReference type="GO" id="GO:0061631">
    <property type="term" value="F:ubiquitin conjugating enzyme activity"/>
    <property type="evidence" value="ECO:0000318"/>
    <property type="project" value="GO_Central"/>
</dbReference>
<evidence type="ECO:0000256" key="1">
    <source>
        <dbReference type="ARBA" id="ARBA00000485"/>
    </source>
</evidence>
<dbReference type="eggNOG" id="KOG0417">
    <property type="taxonomic scope" value="Eukaryota"/>
</dbReference>
<dbReference type="EC" id="6.3.2.19" evidence="8"/>
<comment type="pathway">
    <text evidence="2">Protein modification; protein ubiquitination.</text>
</comment>
<keyword evidence="4" id="KW-0547">Nucleotide-binding</keyword>
<evidence type="ECO:0000256" key="6">
    <source>
        <dbReference type="ARBA" id="ARBA00022840"/>
    </source>
</evidence>
<comment type="catalytic activity">
    <reaction evidence="1">
        <text>S-ubiquitinyl-[E1 ubiquitin-activating enzyme]-L-cysteine + [E2 ubiquitin-conjugating enzyme]-L-cysteine = [E1 ubiquitin-activating enzyme]-L-cysteine + S-ubiquitinyl-[E2 ubiquitin-conjugating enzyme]-L-cysteine.</text>
        <dbReference type="EC" id="2.3.2.23"/>
    </reaction>
</comment>
<dbReference type="InterPro" id="IPR000608">
    <property type="entry name" value="UBC"/>
</dbReference>
<dbReference type="PROSITE" id="PS50127">
    <property type="entry name" value="UBC_2"/>
    <property type="match status" value="1"/>
</dbReference>
<keyword evidence="9" id="KW-1185">Reference proteome</keyword>
<dbReference type="Gene3D" id="3.10.110.10">
    <property type="entry name" value="Ubiquitin Conjugating Enzyme"/>
    <property type="match status" value="1"/>
</dbReference>
<dbReference type="STRING" id="3988.B9RWH5"/>
<evidence type="ECO:0000313" key="8">
    <source>
        <dbReference type="EMBL" id="EEF44227.1"/>
    </source>
</evidence>
<sequence>MGNFSCQKTPHISSKCKPTLTLPRKLKSCLAMGTSSRSNAKLRIQNELQHAKNNPPTHCSYGVMAGDVFKWQAAIMGPPDTPYEGGVFFLSIEFTDDYPFNPPKVKFLTKVFHPNISHDGSIHVDILGRQWSPALGIEKLLLSICSLLPDPNVKFQNPICKLYLADRKSYNKKAREWTIKYAMA</sequence>
<dbReference type="InterPro" id="IPR016135">
    <property type="entry name" value="UBQ-conjugating_enzyme/RWD"/>
</dbReference>
<dbReference type="Proteomes" id="UP000008311">
    <property type="component" value="Unassembled WGS sequence"/>
</dbReference>
<gene>
    <name evidence="8" type="ORF">RCOM_1019510</name>
</gene>
<dbReference type="EMBL" id="EQ973823">
    <property type="protein sequence ID" value="EEF44227.1"/>
    <property type="molecule type" value="Genomic_DNA"/>
</dbReference>
<evidence type="ECO:0000256" key="4">
    <source>
        <dbReference type="ARBA" id="ARBA00022741"/>
    </source>
</evidence>
<dbReference type="Pfam" id="PF00179">
    <property type="entry name" value="UQ_con"/>
    <property type="match status" value="1"/>
</dbReference>
<evidence type="ECO:0000256" key="3">
    <source>
        <dbReference type="ARBA" id="ARBA00022679"/>
    </source>
</evidence>
<dbReference type="OrthoDB" id="9978460at2759"/>
<dbReference type="AlphaFoldDB" id="B9RWH5"/>
<keyword evidence="8" id="KW-0436">Ligase</keyword>
<dbReference type="GO" id="GO:0016874">
    <property type="term" value="F:ligase activity"/>
    <property type="evidence" value="ECO:0007669"/>
    <property type="project" value="UniProtKB-KW"/>
</dbReference>
<dbReference type="FunFam" id="3.10.110.10:FF:000101">
    <property type="entry name" value="Ubiquitin-conjugating enzyme E2 D2"/>
    <property type="match status" value="1"/>
</dbReference>
<keyword evidence="6" id="KW-0067">ATP-binding</keyword>
<accession>B9RWH5</accession>
<dbReference type="SUPFAM" id="SSF54495">
    <property type="entry name" value="UBC-like"/>
    <property type="match status" value="1"/>
</dbReference>
<dbReference type="SMART" id="SM00212">
    <property type="entry name" value="UBCc"/>
    <property type="match status" value="1"/>
</dbReference>
<keyword evidence="3" id="KW-0808">Transferase</keyword>
<reference evidence="9" key="1">
    <citation type="journal article" date="2010" name="Nat. Biotechnol.">
        <title>Draft genome sequence of the oilseed species Ricinus communis.</title>
        <authorList>
            <person name="Chan A.P."/>
            <person name="Crabtree J."/>
            <person name="Zhao Q."/>
            <person name="Lorenzi H."/>
            <person name="Orvis J."/>
            <person name="Puiu D."/>
            <person name="Melake-Berhan A."/>
            <person name="Jones K.M."/>
            <person name="Redman J."/>
            <person name="Chen G."/>
            <person name="Cahoon E.B."/>
            <person name="Gedil M."/>
            <person name="Stanke M."/>
            <person name="Haas B.J."/>
            <person name="Wortman J.R."/>
            <person name="Fraser-Liggett C.M."/>
            <person name="Ravel J."/>
            <person name="Rabinowicz P.D."/>
        </authorList>
    </citation>
    <scope>NUCLEOTIDE SEQUENCE [LARGE SCALE GENOMIC DNA]</scope>
    <source>
        <strain evidence="9">cv. Hale</strain>
    </source>
</reference>
<dbReference type="GO" id="GO:0005634">
    <property type="term" value="C:nucleus"/>
    <property type="evidence" value="ECO:0000318"/>
    <property type="project" value="GO_Central"/>
</dbReference>